<dbReference type="EMBL" id="CP003235">
    <property type="protein sequence ID" value="AFC28923.1"/>
    <property type="molecule type" value="Genomic_DNA"/>
</dbReference>
<name>H6NA79_9BACL</name>
<dbReference type="RefSeq" id="WP_014369364.1">
    <property type="nucleotide sequence ID" value="NC_016935.1"/>
</dbReference>
<gene>
    <name evidence="1" type="ORF">PM3016_2023</name>
</gene>
<proteinExistence type="predicted"/>
<dbReference type="AlphaFoldDB" id="H6NA79"/>
<evidence type="ECO:0000313" key="2">
    <source>
        <dbReference type="Proteomes" id="UP000007523"/>
    </source>
</evidence>
<dbReference type="Proteomes" id="UP000007523">
    <property type="component" value="Chromosome"/>
</dbReference>
<dbReference type="HOGENOM" id="CLU_205933_0_0_9"/>
<evidence type="ECO:0000313" key="1">
    <source>
        <dbReference type="EMBL" id="AFC28923.1"/>
    </source>
</evidence>
<accession>H6NA79</accession>
<dbReference type="KEGG" id="pmq:PM3016_2023"/>
<keyword evidence="2" id="KW-1185">Reference proteome</keyword>
<reference evidence="1 2" key="1">
    <citation type="journal article" date="2012" name="J. Bacteriol.">
        <title>Complete Genome Sequence of Paenibacillus mucilaginosus 3016, a Bacterium Functional as Microbial Fertilizer.</title>
        <authorList>
            <person name="Ma M."/>
            <person name="Wang Z."/>
            <person name="Li L."/>
            <person name="Jiang X."/>
            <person name="Guan D."/>
            <person name="Cao F."/>
            <person name="Chen H."/>
            <person name="Wang X."/>
            <person name="Shen D."/>
            <person name="Du B."/>
            <person name="Li J."/>
        </authorList>
    </citation>
    <scope>NUCLEOTIDE SEQUENCE [LARGE SCALE GENOMIC DNA]</scope>
    <source>
        <strain evidence="1 2">3016</strain>
    </source>
</reference>
<organism evidence="1 2">
    <name type="scientific">Paenibacillus mucilaginosus 3016</name>
    <dbReference type="NCBI Taxonomy" id="1116391"/>
    <lineage>
        <taxon>Bacteria</taxon>
        <taxon>Bacillati</taxon>
        <taxon>Bacillota</taxon>
        <taxon>Bacilli</taxon>
        <taxon>Bacillales</taxon>
        <taxon>Paenibacillaceae</taxon>
        <taxon>Paenibacillus</taxon>
    </lineage>
</organism>
<protein>
    <submittedName>
        <fullName evidence="1">Uncharacterized protein</fullName>
    </submittedName>
</protein>
<sequence length="58" mass="6970">MRDEQFITRQMLHFCYICADARECETEETCVECWTAKDMILEEPQDLTTEELLIFYAL</sequence>